<comment type="caution">
    <text evidence="7">The sequence shown here is derived from an EMBL/GenBank/DDBJ whole genome shotgun (WGS) entry which is preliminary data.</text>
</comment>
<evidence type="ECO:0000259" key="6">
    <source>
        <dbReference type="Pfam" id="PF04893"/>
    </source>
</evidence>
<keyword evidence="3 5" id="KW-1133">Transmembrane helix</keyword>
<dbReference type="Pfam" id="PF04893">
    <property type="entry name" value="Yip1"/>
    <property type="match status" value="1"/>
</dbReference>
<dbReference type="AlphaFoldDB" id="A0A975ZM21"/>
<dbReference type="GeneID" id="80816899"/>
<keyword evidence="4 5" id="KW-0472">Membrane</keyword>
<comment type="subcellular location">
    <subcellularLocation>
        <location evidence="1">Membrane</location>
        <topology evidence="1">Multi-pass membrane protein</topology>
    </subcellularLocation>
</comment>
<protein>
    <submittedName>
        <fullName evidence="7">Yip1 domain-containing protein</fullName>
    </submittedName>
</protein>
<evidence type="ECO:0000256" key="3">
    <source>
        <dbReference type="ARBA" id="ARBA00022989"/>
    </source>
</evidence>
<evidence type="ECO:0000256" key="1">
    <source>
        <dbReference type="ARBA" id="ARBA00004141"/>
    </source>
</evidence>
<evidence type="ECO:0000256" key="4">
    <source>
        <dbReference type="ARBA" id="ARBA00023136"/>
    </source>
</evidence>
<dbReference type="GO" id="GO:0016020">
    <property type="term" value="C:membrane"/>
    <property type="evidence" value="ECO:0007669"/>
    <property type="project" value="UniProtKB-SubCell"/>
</dbReference>
<feature type="transmembrane region" description="Helical" evidence="5">
    <location>
        <begin position="130"/>
        <end position="151"/>
    </location>
</feature>
<dbReference type="EMBL" id="FNYY01000002">
    <property type="protein sequence ID" value="SEI78028.1"/>
    <property type="molecule type" value="Genomic_DNA"/>
</dbReference>
<feature type="transmembrane region" description="Helical" evidence="5">
    <location>
        <begin position="163"/>
        <end position="187"/>
    </location>
</feature>
<dbReference type="RefSeq" id="WP_074834915.1">
    <property type="nucleotide sequence ID" value="NZ_CATMKJ010000032.1"/>
</dbReference>
<evidence type="ECO:0000256" key="2">
    <source>
        <dbReference type="ARBA" id="ARBA00022692"/>
    </source>
</evidence>
<evidence type="ECO:0000256" key="5">
    <source>
        <dbReference type="SAM" id="Phobius"/>
    </source>
</evidence>
<evidence type="ECO:0000313" key="7">
    <source>
        <dbReference type="EMBL" id="SEI78028.1"/>
    </source>
</evidence>
<sequence length="196" mass="20523">MTRTGWRDLVTETLVAPRVAAARLIVLDLPRPVLWQALVLVIVLNALAFHLGILAAPPSAPLPPMMATPFMFALTLGCGAVVTVFAITFTGNWLGGEGGLGDVLVLIVWLQALRLVVQLVATVLTLVAPGLALILLMAVNLYGLWIFVNFIDVAHRFGSPLKALGVIALAGIGIVLGLVLMLSLIGASTVGVSAYV</sequence>
<keyword evidence="2 5" id="KW-0812">Transmembrane</keyword>
<reference evidence="7 8" key="1">
    <citation type="submission" date="2016-10" db="EMBL/GenBank/DDBJ databases">
        <authorList>
            <person name="Varghese N."/>
            <person name="Submissions S."/>
        </authorList>
    </citation>
    <scope>NUCLEOTIDE SEQUENCE [LARGE SCALE GENOMIC DNA]</scope>
    <source>
        <strain evidence="7 8">FF3</strain>
    </source>
</reference>
<keyword evidence="8" id="KW-1185">Reference proteome</keyword>
<accession>A0A975ZM21</accession>
<feature type="transmembrane region" description="Helical" evidence="5">
    <location>
        <begin position="68"/>
        <end position="91"/>
    </location>
</feature>
<feature type="domain" description="Yip1" evidence="6">
    <location>
        <begin position="13"/>
        <end position="179"/>
    </location>
</feature>
<proteinExistence type="predicted"/>
<dbReference type="InterPro" id="IPR006977">
    <property type="entry name" value="Yip1_dom"/>
</dbReference>
<feature type="transmembrane region" description="Helical" evidence="5">
    <location>
        <begin position="33"/>
        <end position="56"/>
    </location>
</feature>
<organism evidence="7 8">
    <name type="scientific">Marinovum algicola</name>
    <dbReference type="NCBI Taxonomy" id="42444"/>
    <lineage>
        <taxon>Bacteria</taxon>
        <taxon>Pseudomonadati</taxon>
        <taxon>Pseudomonadota</taxon>
        <taxon>Alphaproteobacteria</taxon>
        <taxon>Rhodobacterales</taxon>
        <taxon>Roseobacteraceae</taxon>
        <taxon>Marinovum</taxon>
    </lineage>
</organism>
<dbReference type="Proteomes" id="UP000182932">
    <property type="component" value="Unassembled WGS sequence"/>
</dbReference>
<name>A0A975ZM21_9RHOB</name>
<evidence type="ECO:0000313" key="8">
    <source>
        <dbReference type="Proteomes" id="UP000182932"/>
    </source>
</evidence>
<gene>
    <name evidence="7" type="ORF">SAMN04487940_10228</name>
</gene>